<gene>
    <name evidence="10 15" type="primary">miaA</name>
    <name evidence="15" type="ORF">GCM10022240_09460</name>
</gene>
<protein>
    <recommendedName>
        <fullName evidence="10">tRNA dimethylallyltransferase</fullName>
        <ecNumber evidence="10">2.5.1.75</ecNumber>
    </recommendedName>
    <alternativeName>
        <fullName evidence="10">Dimethylallyl diphosphate:tRNA dimethylallyltransferase</fullName>
        <shortName evidence="10">DMAPP:tRNA dimethylallyltransferase</shortName>
        <shortName evidence="10">DMATase</shortName>
    </alternativeName>
    <alternativeName>
        <fullName evidence="10">Isopentenyl-diphosphate:tRNA isopentenyltransferase</fullName>
        <shortName evidence="10">IPP transferase</shortName>
        <shortName evidence="10">IPPT</shortName>
        <shortName evidence="10">IPTase</shortName>
    </alternativeName>
</protein>
<dbReference type="Pfam" id="PF01715">
    <property type="entry name" value="IPPT"/>
    <property type="match status" value="1"/>
</dbReference>
<name>A0ABP7G891_9MICO</name>
<dbReference type="InterPro" id="IPR027417">
    <property type="entry name" value="P-loop_NTPase"/>
</dbReference>
<sequence length="329" mass="35539">MSETPSSAARPGGEVRPAGSARPPALWAVVGATGTGKTELSLNLAQALVAAGRPAEIVNADAMQLYRGMDIGTAKLPQSRRRGVAHHLFDVLAVTDDAAVAWYQDCARAAIAQIHARGADAILVGGSGLYVSGVLYDFRFPPRDDAVRAELEAELDRHGPAVLFARLRETDPATAARIDPRNARRIVRALEVLAQGRATHGAALPDEPVLWHPRTRVVGVHVDRAELVTRLDERVEQMWRDGLLDEVERLREQGLERGTTAPRAIGYAQALAQLRGDESEAEAVAETQALTRRYARRQVSWFKRYPGIEWVAPGADAAAVAAGRPSGRP</sequence>
<evidence type="ECO:0000256" key="5">
    <source>
        <dbReference type="ARBA" id="ARBA00022694"/>
    </source>
</evidence>
<dbReference type="Gene3D" id="1.10.20.140">
    <property type="match status" value="1"/>
</dbReference>
<keyword evidence="6 10" id="KW-0547">Nucleotide-binding</keyword>
<comment type="catalytic activity">
    <reaction evidence="9 10 11">
        <text>adenosine(37) in tRNA + dimethylallyl diphosphate = N(6)-dimethylallyladenosine(37) in tRNA + diphosphate</text>
        <dbReference type="Rhea" id="RHEA:26482"/>
        <dbReference type="Rhea" id="RHEA-COMP:10162"/>
        <dbReference type="Rhea" id="RHEA-COMP:10375"/>
        <dbReference type="ChEBI" id="CHEBI:33019"/>
        <dbReference type="ChEBI" id="CHEBI:57623"/>
        <dbReference type="ChEBI" id="CHEBI:74411"/>
        <dbReference type="ChEBI" id="CHEBI:74415"/>
        <dbReference type="EC" id="2.5.1.75"/>
    </reaction>
</comment>
<evidence type="ECO:0000256" key="14">
    <source>
        <dbReference type="SAM" id="MobiDB-lite"/>
    </source>
</evidence>
<feature type="region of interest" description="Disordered" evidence="14">
    <location>
        <begin position="1"/>
        <end position="21"/>
    </location>
</feature>
<dbReference type="InterPro" id="IPR018022">
    <property type="entry name" value="IPT"/>
</dbReference>
<keyword evidence="4 10" id="KW-0808">Transferase</keyword>
<evidence type="ECO:0000313" key="15">
    <source>
        <dbReference type="EMBL" id="GAA3758941.1"/>
    </source>
</evidence>
<feature type="binding site" evidence="10">
    <location>
        <begin position="31"/>
        <end position="38"/>
    </location>
    <ligand>
        <name>ATP</name>
        <dbReference type="ChEBI" id="CHEBI:30616"/>
    </ligand>
</feature>
<evidence type="ECO:0000256" key="1">
    <source>
        <dbReference type="ARBA" id="ARBA00001946"/>
    </source>
</evidence>
<accession>A0ABP7G891</accession>
<dbReference type="InterPro" id="IPR039657">
    <property type="entry name" value="Dimethylallyltransferase"/>
</dbReference>
<comment type="cofactor">
    <cofactor evidence="1 10">
        <name>Mg(2+)</name>
        <dbReference type="ChEBI" id="CHEBI:18420"/>
    </cofactor>
</comment>
<keyword evidence="5 10" id="KW-0819">tRNA processing</keyword>
<feature type="site" description="Interaction with substrate tRNA" evidence="10">
    <location>
        <position position="127"/>
    </location>
</feature>
<dbReference type="EMBL" id="BAABAF010000003">
    <property type="protein sequence ID" value="GAA3758941.1"/>
    <property type="molecule type" value="Genomic_DNA"/>
</dbReference>
<feature type="site" description="Interaction with substrate tRNA" evidence="10">
    <location>
        <position position="148"/>
    </location>
</feature>
<dbReference type="HAMAP" id="MF_00185">
    <property type="entry name" value="IPP_trans"/>
    <property type="match status" value="1"/>
</dbReference>
<comment type="subunit">
    <text evidence="10">Monomer.</text>
</comment>
<comment type="caution">
    <text evidence="10">Lacks conserved residue(s) required for the propagation of feature annotation.</text>
</comment>
<evidence type="ECO:0000256" key="8">
    <source>
        <dbReference type="ARBA" id="ARBA00022842"/>
    </source>
</evidence>
<dbReference type="Proteomes" id="UP001500540">
    <property type="component" value="Unassembled WGS sequence"/>
</dbReference>
<evidence type="ECO:0000256" key="9">
    <source>
        <dbReference type="ARBA" id="ARBA00049563"/>
    </source>
</evidence>
<evidence type="ECO:0000256" key="13">
    <source>
        <dbReference type="RuleBase" id="RU003785"/>
    </source>
</evidence>
<evidence type="ECO:0000256" key="2">
    <source>
        <dbReference type="ARBA" id="ARBA00003213"/>
    </source>
</evidence>
<comment type="function">
    <text evidence="2 10 12">Catalyzes the transfer of a dimethylallyl group onto the adenine at position 37 in tRNAs that read codons beginning with uridine, leading to the formation of N6-(dimethylallyl)adenosine (i(6)A).</text>
</comment>
<evidence type="ECO:0000256" key="6">
    <source>
        <dbReference type="ARBA" id="ARBA00022741"/>
    </source>
</evidence>
<evidence type="ECO:0000256" key="4">
    <source>
        <dbReference type="ARBA" id="ARBA00022679"/>
    </source>
</evidence>
<comment type="similarity">
    <text evidence="3 10 13">Belongs to the IPP transferase family.</text>
</comment>
<evidence type="ECO:0000256" key="10">
    <source>
        <dbReference type="HAMAP-Rule" id="MF_00185"/>
    </source>
</evidence>
<evidence type="ECO:0000256" key="7">
    <source>
        <dbReference type="ARBA" id="ARBA00022840"/>
    </source>
</evidence>
<dbReference type="EC" id="2.5.1.75" evidence="10"/>
<keyword evidence="8 10" id="KW-0460">Magnesium</keyword>
<reference evidence="16" key="1">
    <citation type="journal article" date="2019" name="Int. J. Syst. Evol. Microbiol.">
        <title>The Global Catalogue of Microorganisms (GCM) 10K type strain sequencing project: providing services to taxonomists for standard genome sequencing and annotation.</title>
        <authorList>
            <consortium name="The Broad Institute Genomics Platform"/>
            <consortium name="The Broad Institute Genome Sequencing Center for Infectious Disease"/>
            <person name="Wu L."/>
            <person name="Ma J."/>
        </authorList>
    </citation>
    <scope>NUCLEOTIDE SEQUENCE [LARGE SCALE GENOMIC DNA]</scope>
    <source>
        <strain evidence="16">JCM 16950</strain>
    </source>
</reference>
<proteinExistence type="inferred from homology"/>
<keyword evidence="16" id="KW-1185">Reference proteome</keyword>
<dbReference type="SUPFAM" id="SSF52540">
    <property type="entry name" value="P-loop containing nucleoside triphosphate hydrolases"/>
    <property type="match status" value="2"/>
</dbReference>
<evidence type="ECO:0000256" key="11">
    <source>
        <dbReference type="RuleBase" id="RU003783"/>
    </source>
</evidence>
<dbReference type="PANTHER" id="PTHR11088:SF60">
    <property type="entry name" value="TRNA DIMETHYLALLYLTRANSFERASE"/>
    <property type="match status" value="1"/>
</dbReference>
<comment type="caution">
    <text evidence="15">The sequence shown here is derived from an EMBL/GenBank/DDBJ whole genome shotgun (WGS) entry which is preliminary data.</text>
</comment>
<evidence type="ECO:0000256" key="3">
    <source>
        <dbReference type="ARBA" id="ARBA00005842"/>
    </source>
</evidence>
<evidence type="ECO:0000313" key="16">
    <source>
        <dbReference type="Proteomes" id="UP001500540"/>
    </source>
</evidence>
<feature type="binding site" evidence="10">
    <location>
        <begin position="33"/>
        <end position="38"/>
    </location>
    <ligand>
        <name>substrate</name>
    </ligand>
</feature>
<organism evidence="15 16">
    <name type="scientific">Microbacterium kribbense</name>
    <dbReference type="NCBI Taxonomy" id="433645"/>
    <lineage>
        <taxon>Bacteria</taxon>
        <taxon>Bacillati</taxon>
        <taxon>Actinomycetota</taxon>
        <taxon>Actinomycetes</taxon>
        <taxon>Micrococcales</taxon>
        <taxon>Microbacteriaceae</taxon>
        <taxon>Microbacterium</taxon>
    </lineage>
</organism>
<keyword evidence="7 10" id="KW-0067">ATP-binding</keyword>
<dbReference type="CDD" id="cd01983">
    <property type="entry name" value="SIMIBI"/>
    <property type="match status" value="1"/>
</dbReference>
<dbReference type="PANTHER" id="PTHR11088">
    <property type="entry name" value="TRNA DIMETHYLALLYLTRANSFERASE"/>
    <property type="match status" value="1"/>
</dbReference>
<evidence type="ECO:0000256" key="12">
    <source>
        <dbReference type="RuleBase" id="RU003784"/>
    </source>
</evidence>
<dbReference type="NCBIfam" id="TIGR00174">
    <property type="entry name" value="miaA"/>
    <property type="match status" value="1"/>
</dbReference>
<dbReference type="Gene3D" id="3.40.50.300">
    <property type="entry name" value="P-loop containing nucleotide triphosphate hydrolases"/>
    <property type="match status" value="1"/>
</dbReference>